<accession>A0ABD1TIX2</accession>
<dbReference type="AlphaFoldDB" id="A0ABD1TIX2"/>
<dbReference type="Proteomes" id="UP001604336">
    <property type="component" value="Unassembled WGS sequence"/>
</dbReference>
<keyword evidence="2" id="KW-1185">Reference proteome</keyword>
<evidence type="ECO:0000313" key="1">
    <source>
        <dbReference type="EMBL" id="KAL2512681.1"/>
    </source>
</evidence>
<dbReference type="EMBL" id="JBFOLK010000005">
    <property type="protein sequence ID" value="KAL2512681.1"/>
    <property type="molecule type" value="Genomic_DNA"/>
</dbReference>
<organism evidence="1 2">
    <name type="scientific">Abeliophyllum distichum</name>
    <dbReference type="NCBI Taxonomy" id="126358"/>
    <lineage>
        <taxon>Eukaryota</taxon>
        <taxon>Viridiplantae</taxon>
        <taxon>Streptophyta</taxon>
        <taxon>Embryophyta</taxon>
        <taxon>Tracheophyta</taxon>
        <taxon>Spermatophyta</taxon>
        <taxon>Magnoliopsida</taxon>
        <taxon>eudicotyledons</taxon>
        <taxon>Gunneridae</taxon>
        <taxon>Pentapetalae</taxon>
        <taxon>asterids</taxon>
        <taxon>lamiids</taxon>
        <taxon>Lamiales</taxon>
        <taxon>Oleaceae</taxon>
        <taxon>Forsythieae</taxon>
        <taxon>Abeliophyllum</taxon>
    </lineage>
</organism>
<gene>
    <name evidence="1" type="ORF">Adt_18281</name>
</gene>
<sequence>MDNLDMVWILVCYPVEFEKNIEDTWSWKYVGEGKGKTTPINVSRSICFSELYNKVKDVLKVDSSLYEIEMACLVPEMSKAPAAPTVIDCDNNVKWFVSICKETYLFVLLFQRKMPKRVESTLEIQTLRKNMFEPTTVKLCL</sequence>
<protein>
    <submittedName>
        <fullName evidence="1">Uncharacterized protein</fullName>
    </submittedName>
</protein>
<evidence type="ECO:0000313" key="2">
    <source>
        <dbReference type="Proteomes" id="UP001604336"/>
    </source>
</evidence>
<name>A0ABD1TIX2_9LAMI</name>
<comment type="caution">
    <text evidence="1">The sequence shown here is derived from an EMBL/GenBank/DDBJ whole genome shotgun (WGS) entry which is preliminary data.</text>
</comment>
<proteinExistence type="predicted"/>
<reference evidence="2" key="1">
    <citation type="submission" date="2024-07" db="EMBL/GenBank/DDBJ databases">
        <title>Two chromosome-level genome assemblies of Korean endemic species Abeliophyllum distichum and Forsythia ovata (Oleaceae).</title>
        <authorList>
            <person name="Jang H."/>
        </authorList>
    </citation>
    <scope>NUCLEOTIDE SEQUENCE [LARGE SCALE GENOMIC DNA]</scope>
</reference>